<keyword evidence="4" id="KW-1185">Reference proteome</keyword>
<dbReference type="InterPro" id="IPR042532">
    <property type="entry name" value="EXOC3/Sec6_C"/>
</dbReference>
<comment type="similarity">
    <text evidence="1">Belongs to the SEC6 family.</text>
</comment>
<gene>
    <name evidence="3" type="ORF">AAFF_G00415870</name>
</gene>
<proteinExistence type="inferred from homology"/>
<feature type="compositionally biased region" description="Basic and acidic residues" evidence="2">
    <location>
        <begin position="167"/>
        <end position="181"/>
    </location>
</feature>
<accession>A0AAD7WJL0</accession>
<feature type="compositionally biased region" description="Polar residues" evidence="2">
    <location>
        <begin position="95"/>
        <end position="104"/>
    </location>
</feature>
<dbReference type="AlphaFoldDB" id="A0AAD7WJL0"/>
<protein>
    <recommendedName>
        <fullName evidence="5">Exocyst complex component Sec6</fullName>
    </recommendedName>
</protein>
<dbReference type="GO" id="GO:0000149">
    <property type="term" value="F:SNARE binding"/>
    <property type="evidence" value="ECO:0007669"/>
    <property type="project" value="TreeGrafter"/>
</dbReference>
<evidence type="ECO:0008006" key="5">
    <source>
        <dbReference type="Google" id="ProtNLM"/>
    </source>
</evidence>
<name>A0AAD7WJL0_9TELE</name>
<dbReference type="GO" id="GO:0000145">
    <property type="term" value="C:exocyst"/>
    <property type="evidence" value="ECO:0007669"/>
    <property type="project" value="InterPro"/>
</dbReference>
<feature type="region of interest" description="Disordered" evidence="2">
    <location>
        <begin position="1"/>
        <end position="143"/>
    </location>
</feature>
<feature type="compositionally biased region" description="Polar residues" evidence="2">
    <location>
        <begin position="123"/>
        <end position="143"/>
    </location>
</feature>
<evidence type="ECO:0000256" key="2">
    <source>
        <dbReference type="SAM" id="MobiDB-lite"/>
    </source>
</evidence>
<reference evidence="3" key="1">
    <citation type="journal article" date="2023" name="Science">
        <title>Genome structures resolve the early diversification of teleost fishes.</title>
        <authorList>
            <person name="Parey E."/>
            <person name="Louis A."/>
            <person name="Montfort J."/>
            <person name="Bouchez O."/>
            <person name="Roques C."/>
            <person name="Iampietro C."/>
            <person name="Lluch J."/>
            <person name="Castinel A."/>
            <person name="Donnadieu C."/>
            <person name="Desvignes T."/>
            <person name="Floi Bucao C."/>
            <person name="Jouanno E."/>
            <person name="Wen M."/>
            <person name="Mejri S."/>
            <person name="Dirks R."/>
            <person name="Jansen H."/>
            <person name="Henkel C."/>
            <person name="Chen W.J."/>
            <person name="Zahm M."/>
            <person name="Cabau C."/>
            <person name="Klopp C."/>
            <person name="Thompson A.W."/>
            <person name="Robinson-Rechavi M."/>
            <person name="Braasch I."/>
            <person name="Lecointre G."/>
            <person name="Bobe J."/>
            <person name="Postlethwait J.H."/>
            <person name="Berthelot C."/>
            <person name="Roest Crollius H."/>
            <person name="Guiguen Y."/>
        </authorList>
    </citation>
    <scope>NUCLEOTIDE SEQUENCE</scope>
    <source>
        <strain evidence="3">NC1722</strain>
    </source>
</reference>
<comment type="caution">
    <text evidence="3">The sequence shown here is derived from an EMBL/GenBank/DDBJ whole genome shotgun (WGS) entry which is preliminary data.</text>
</comment>
<evidence type="ECO:0000256" key="1">
    <source>
        <dbReference type="ARBA" id="ARBA00009447"/>
    </source>
</evidence>
<organism evidence="3 4">
    <name type="scientific">Aldrovandia affinis</name>
    <dbReference type="NCBI Taxonomy" id="143900"/>
    <lineage>
        <taxon>Eukaryota</taxon>
        <taxon>Metazoa</taxon>
        <taxon>Chordata</taxon>
        <taxon>Craniata</taxon>
        <taxon>Vertebrata</taxon>
        <taxon>Euteleostomi</taxon>
        <taxon>Actinopterygii</taxon>
        <taxon>Neopterygii</taxon>
        <taxon>Teleostei</taxon>
        <taxon>Notacanthiformes</taxon>
        <taxon>Halosauridae</taxon>
        <taxon>Aldrovandia</taxon>
    </lineage>
</organism>
<dbReference type="GO" id="GO:0006887">
    <property type="term" value="P:exocytosis"/>
    <property type="evidence" value="ECO:0007669"/>
    <property type="project" value="InterPro"/>
</dbReference>
<dbReference type="PANTHER" id="PTHR21292:SF7">
    <property type="entry name" value="EXOCYST COMPLEX COMPONENT 3-LIKE 2"/>
    <property type="match status" value="1"/>
</dbReference>
<feature type="region of interest" description="Disordered" evidence="2">
    <location>
        <begin position="164"/>
        <end position="187"/>
    </location>
</feature>
<dbReference type="PANTHER" id="PTHR21292">
    <property type="entry name" value="EXOCYST COMPLEX COMPONENT SEC6-RELATED"/>
    <property type="match status" value="1"/>
</dbReference>
<dbReference type="GO" id="GO:0051601">
    <property type="term" value="P:exocyst localization"/>
    <property type="evidence" value="ECO:0007669"/>
    <property type="project" value="TreeGrafter"/>
</dbReference>
<dbReference type="Proteomes" id="UP001221898">
    <property type="component" value="Unassembled WGS sequence"/>
</dbReference>
<dbReference type="Pfam" id="PF06046">
    <property type="entry name" value="Sec6"/>
    <property type="match status" value="1"/>
</dbReference>
<sequence>MAERRQGDIEAGEAKGPAGEGTTLDLEKMENGNAQPDSPVKKEKKLGMYKSLRESIRRVGERSPLASNIRGSKEKLGPDSGMEGNTPEMGIRSPASPNLSTGSPMASRGKAISGLFKKEGESTDGSQQGHKAQPSLSRSQSDASAIVASSSLLKKGAALRRSLRIGSTKDKVPKKEKEKEQLQPVSETLSEEKLDKVEVEETYILPEIPFTPLSVMQINKLIEMEVLEEAHLNLLSLREELRRERDGGGEDLSSMELANKEKDLNLLYRALQEKLKDIVRDSNKLPSRNKELLVHVARIIQEEEKREGDPGSLFKGWRDIWRVAVQEGVQVKMDSVHLDSRDQNSSWLAVHLGLLGKAIVEDLENVKNELQGSYPPSFDVFPTYVGCYHHAIGQHFKKILQQKLDSKDSYAVLDWIINRFASEKIMGSPTLQPDMKADDKTLSLENGFLDQIKKTYCDRLQDDLRTYLEKMVSLQSDEMWKDGKTPELDGDFYHSEIHMDIMTMVKSYIVNSNKIDSDLEKRVVFTCSEELKEFPQRFEREFRQWSDTLTDSSLQAAYQITYINSFTILREQMEVYRERCPLQVEGSGKEMEAMVDRLGQSVLEQFKTEIKPFLRRMLTRKWLSTDDDFNQLVKSTENLSQLCRRMKPPYVQEFVNKVHYHMVKEYISQLMKNNYSCKNRKHEKAAAKMREQWAELQDLFHQDLHSTSDWLQPVGEHLANIIGQKNKKEIKNSLQGLVKDYPDISKKHLSAVLYFRGMVRGRERQVILHRLGELKRTVGDTGDKNQALFNDIQVAINTDCLANVPLFCLPLFSSDS</sequence>
<evidence type="ECO:0000313" key="4">
    <source>
        <dbReference type="Proteomes" id="UP001221898"/>
    </source>
</evidence>
<dbReference type="InterPro" id="IPR010326">
    <property type="entry name" value="EXOC3/Sec6"/>
</dbReference>
<dbReference type="EMBL" id="JAINUG010000085">
    <property type="protein sequence ID" value="KAJ8399208.1"/>
    <property type="molecule type" value="Genomic_DNA"/>
</dbReference>
<feature type="compositionally biased region" description="Basic and acidic residues" evidence="2">
    <location>
        <begin position="51"/>
        <end position="61"/>
    </location>
</feature>
<evidence type="ECO:0000313" key="3">
    <source>
        <dbReference type="EMBL" id="KAJ8399208.1"/>
    </source>
</evidence>
<dbReference type="Gene3D" id="1.10.357.70">
    <property type="entry name" value="Exocyst complex component Sec6, C-terminal domain"/>
    <property type="match status" value="1"/>
</dbReference>